<proteinExistence type="predicted"/>
<evidence type="ECO:0000259" key="3">
    <source>
        <dbReference type="Pfam" id="PF18962"/>
    </source>
</evidence>
<dbReference type="Pfam" id="PF18962">
    <property type="entry name" value="Por_Secre_tail"/>
    <property type="match status" value="1"/>
</dbReference>
<keyword evidence="5" id="KW-1185">Reference proteome</keyword>
<evidence type="ECO:0000313" key="4">
    <source>
        <dbReference type="EMBL" id="MFH6984677.1"/>
    </source>
</evidence>
<protein>
    <submittedName>
        <fullName evidence="4">MBG domain-containing protein</fullName>
    </submittedName>
</protein>
<feature type="domain" description="Secretion system C-terminal sorting" evidence="3">
    <location>
        <begin position="2681"/>
        <end position="2743"/>
    </location>
</feature>
<feature type="domain" description="MBG" evidence="1">
    <location>
        <begin position="1698"/>
        <end position="1773"/>
    </location>
</feature>
<evidence type="ECO:0000313" key="5">
    <source>
        <dbReference type="Proteomes" id="UP001610063"/>
    </source>
</evidence>
<feature type="domain" description="MBG" evidence="1">
    <location>
        <begin position="2024"/>
        <end position="2099"/>
    </location>
</feature>
<dbReference type="NCBIfam" id="TIGR04183">
    <property type="entry name" value="Por_Secre_tail"/>
    <property type="match status" value="1"/>
</dbReference>
<organism evidence="4 5">
    <name type="scientific">Marinoscillum luteum</name>
    <dbReference type="NCBI Taxonomy" id="861051"/>
    <lineage>
        <taxon>Bacteria</taxon>
        <taxon>Pseudomonadati</taxon>
        <taxon>Bacteroidota</taxon>
        <taxon>Cytophagia</taxon>
        <taxon>Cytophagales</taxon>
        <taxon>Reichenbachiellaceae</taxon>
        <taxon>Marinoscillum</taxon>
    </lineage>
</organism>
<dbReference type="InterPro" id="IPR026444">
    <property type="entry name" value="Secre_tail"/>
</dbReference>
<dbReference type="Pfam" id="PF18887">
    <property type="entry name" value="MBG_3"/>
    <property type="match status" value="1"/>
</dbReference>
<accession>A0ABW7NAM1</accession>
<dbReference type="Gene3D" id="3.30.160.710">
    <property type="match status" value="8"/>
</dbReference>
<sequence length="2749" mass="292727">MKVHFYFILIVTLLLGREVAATELLVVETYYWIGGAGNWNDGAHWSATSGGEAVNSLPDETINVIFDDNSGTEDFTVTIDDPYNVRDITTSATALDIVFDNTHYSQDFLNIYGNISLNSHVSFEDVYILTSASDSVTVGFNGANMKEDIFFAGEGAYIIISDMTTGRLQHESGRLYLDDGLTLTLNSLYEKGGEGDKLDLADASINIYWAYDFRATSGFEFVAGTSVITTGSNLGNLRFDDGDIGPVYHTFIISSEVIPQGLRSAVFENLTLGAGSNLTFLFSAGDALTITGNLALNGTPENPVKLRSYYPGSQVSLIMSDGAEVSADWAQLTDIKITGEQTYEATNSIDGGNNSGWNIIAPEFDDYYWVGGSGAWEDYENHWATSSGGTTFHTSAPGLYDNVYFDEQSTAGETVVYTDSAELYMGSLMISDLTGHLQLYTTHEFSSLSQHGALYINGSFQSDPLFETNLTDLHFLGAGDQTIHANGDLQDSYEVFIEGIGTYGLLSDLVLKDFSWGRTDDQGLMTLDGFSLETERLQLNSESGYLDISNSAVKASYLKVYDGSKLIDNDQSSVEIYNTGLGGTLDGYLNYDDPAINHLIFNGDVRVVNVDDMFFDTLEFKPGSSVLFDNYASRDITVNEFMADGSLQPISIFGEAGINMVKASGSVSAESVIVKNINATGGADFTATNSLDLGGNAGWIFDGAFVPTDFYWVGGSGDWDDYEHHWAASSGGEDFLMRLPSRYDNVIFDTNSFSEDNSVVTLSSIVKISDLSMVSLSNTMTLKGEGQKGHLHPVRSLDFDPKALIDLKMYFESDSNQTLTADGAQFGEHEWYIYKEAGTVEIVGDLNAPDVNIDHQRGGIVFNDGAEWTDIVLKEYYTYNNTTVDLGKANIIAENFLLSWYSSGTLTEGNALIEVTNRYSDRRNHGVYTLKFNGEVNVESDVTARTLSITSGSEITFLAGSTIDILQNLSMYSVTTNPSVIKSSIPGTQYTFSMASYGSVSANGLILSDSEATGGATFTANASEDAGNNTGWTINSIEPLDFYWVAPTNGAQWGNPASWATTSGGSELHTRAPGRYDNVYFDAESFDSEGLLGVIVHPNGHEVANLDMSGMDSPVRFMSYSSSDVLKLKIFESAVLSDKAQFEIQEIYLYDAHTFDVNGATFNKPLTVYAESVDDNVLSIPEGLNLESLEVYGGGIDFGADDFTIGDLHLDNMTSTVDLSGASFEIGESFYVVSDEAVLGTDCSISMPSGGTFGGSAWGSVGQVTLSGEVEVGTYFHINELILDGGADLTVLYKSHLSFDTLIAEGGSQEDPITLSRGDEHPVPSSIYSDAETIELKWGELYGIEAKGDADFIGVATLDLGNNPGWTFTKLDPELVFSELESVTYGDESFELNAAIDEGLQVLYDTEDIDKIGIDGSSVSIEGAGQADVRAYFDGNDYYEAAEIIQPLTINKALLTASPAPKSKVYGAELPEFTPLYSGFVHEDDASVIDTPPTGNTDATLESEVGEYEISLSGAEDNNYTFEYEPGTLTVNKATLTVTAEDKVMTYGGAEPAYTFTYSGFVLDETADVINEEPSGVFVSETPGDAGVYSLSVEEDGNDDNYDFVYVDGELTVEKAPLTASADEKTKVYGAENPQFTITYSGFMNADGPTDIVEPTATTSATELSGVGTYDIILTDGSADNYVLTLEDGLLTVSQKELTVTADDQSKTYGEENPELTITYSGFENGDDTDDLEELPTITTTATLESDAGTYPIELSNGAGINYAVTLVNGQLTINQAGQEISMEEIREKKIIDEPFQVTATATSGLEIAFSIDGPATLSGNTVTLSGAPGTVVIYADQEGDNNYLAAETQSILFDVLDTTRMKQEITIASISDKVYGAAPFSFSASTSSGLELTFTTEGPIAIEDELITISGVGTASIVARQAGDEEYNAASLKMTFEIDKAPLTATAESKSRIYGEVNPALTISYAGFVNGETESVITEPSAEVIADEQSEVGSYPITLSGGLANNYTITLANGSMSVEKATLTVTPDDQQKVYGEENPGFTFEYSGFVNEEDATVIATAPVFSSDATASSDVGSYEITGSGGEATNYSFSYEIGALTVVKADQVISIEAIEDKDVTAEPFEVVASATSGLELSYEVTGPATVEGNIITLTGVTGEVEVAVSQLGNINYHAAATEIVSFTVTDASKTTQTISFTEILDQTYGATPITLEATSDSGLDLTFDVEGPAILDGSTLTITGVGEVTVTASQAGNETFNPATLAQSFTVAPAILTVTAQGEIITYGDDLPEFTYEIGGFVNGEEEGVLTSVPTISSNASVESDAGTYEIIASGGEAVNYTFAYVSATLTIEKADQAIALEGIADKLVTDAPFEIIGIASSDLPLTYELTGPASLSGTTITLSGSTGTVVITASQAGNQNYHAAAITSVSFNVTDPSKAMQTITFEAIAEKKYGDVFTLGATASSALSVVYAVTSGPASISGSELTVTGVGEVTVLATQDGDESFNPAPSVSMSFEAGKADLTVTADDKTRIFGEENPEFTASIQGFIGSDSEADLEAVPAASTTATETSDAGTYAITVSGGAAQNYTFSYSEGTLTIGKAVAVVSLSNMEQVADGESKMPTVTTDPADLSYDITFDGSSEVPSEDGTYVVEVTIDETNYEGSASGNFVLTKAFTLVAPVRNEVQVYPNPASERVMVEGAAGQLVKIYNLMGVLQMESETNRTIQIGALSSGVYLIRVLDASGQLVSHHRIVKH</sequence>
<evidence type="ECO:0000259" key="2">
    <source>
        <dbReference type="Pfam" id="PF18887"/>
    </source>
</evidence>
<reference evidence="4 5" key="1">
    <citation type="journal article" date="2013" name="Int. J. Syst. Evol. Microbiol.">
        <title>Marinoscillum luteum sp. nov., isolated from marine sediment.</title>
        <authorList>
            <person name="Cha I.T."/>
            <person name="Park S.J."/>
            <person name="Kim S.J."/>
            <person name="Kim J.G."/>
            <person name="Jung M.Y."/>
            <person name="Shin K.S."/>
            <person name="Kwon K.K."/>
            <person name="Yang S.H."/>
            <person name="Seo Y.S."/>
            <person name="Rhee S.K."/>
        </authorList>
    </citation>
    <scope>NUCLEOTIDE SEQUENCE [LARGE SCALE GENOMIC DNA]</scope>
    <source>
        <strain evidence="4 5">KCTC 23939</strain>
    </source>
</reference>
<gene>
    <name evidence="4" type="ORF">ACHKAR_14575</name>
</gene>
<feature type="domain" description="MBG" evidence="1">
    <location>
        <begin position="2517"/>
        <end position="2592"/>
    </location>
</feature>
<feature type="domain" description="MBG" evidence="1">
    <location>
        <begin position="1618"/>
        <end position="1692"/>
    </location>
</feature>
<dbReference type="RefSeq" id="WP_395418088.1">
    <property type="nucleotide sequence ID" value="NZ_JBIPKE010000018.1"/>
</dbReference>
<name>A0ABW7NAM1_9BACT</name>
<feature type="domain" description="MBG" evidence="1">
    <location>
        <begin position="1455"/>
        <end position="1530"/>
    </location>
</feature>
<dbReference type="Proteomes" id="UP001610063">
    <property type="component" value="Unassembled WGS sequence"/>
</dbReference>
<dbReference type="InterPro" id="IPR043772">
    <property type="entry name" value="MBG_3"/>
</dbReference>
<feature type="domain" description="MBG" evidence="1">
    <location>
        <begin position="1944"/>
        <end position="2017"/>
    </location>
</feature>
<dbReference type="EMBL" id="JBIPKE010000018">
    <property type="protein sequence ID" value="MFH6984677.1"/>
    <property type="molecule type" value="Genomic_DNA"/>
</dbReference>
<feature type="domain" description="MBG" evidence="2">
    <location>
        <begin position="2598"/>
        <end position="2668"/>
    </location>
</feature>
<comment type="caution">
    <text evidence="4">The sequence shown here is derived from an EMBL/GenBank/DDBJ whole genome shotgun (WGS) entry which is preliminary data.</text>
</comment>
<dbReference type="InterPro" id="IPR041286">
    <property type="entry name" value="MBG_2"/>
</dbReference>
<feature type="domain" description="MBG" evidence="1">
    <location>
        <begin position="1536"/>
        <end position="1612"/>
    </location>
</feature>
<dbReference type="Pfam" id="PF18676">
    <property type="entry name" value="MBG_2"/>
    <property type="match status" value="8"/>
</dbReference>
<feature type="domain" description="MBG" evidence="1">
    <location>
        <begin position="2270"/>
        <end position="2345"/>
    </location>
</feature>
<evidence type="ECO:0000259" key="1">
    <source>
        <dbReference type="Pfam" id="PF18676"/>
    </source>
</evidence>